<gene>
    <name evidence="7" type="ORF">HMPREF1090_00139</name>
</gene>
<evidence type="ECO:0000313" key="7">
    <source>
        <dbReference type="EMBL" id="ENZ20210.1"/>
    </source>
</evidence>
<keyword evidence="5" id="KW-0812">Transmembrane</keyword>
<keyword evidence="2" id="KW-0645">Protease</keyword>
<dbReference type="PROSITE" id="PS51935">
    <property type="entry name" value="NLPC_P60"/>
    <property type="match status" value="1"/>
</dbReference>
<dbReference type="InterPro" id="IPR038765">
    <property type="entry name" value="Papain-like_cys_pep_sf"/>
</dbReference>
<feature type="transmembrane region" description="Helical" evidence="5">
    <location>
        <begin position="12"/>
        <end position="33"/>
    </location>
</feature>
<dbReference type="Proteomes" id="UP000013085">
    <property type="component" value="Unassembled WGS sequence"/>
</dbReference>
<reference evidence="7 8" key="1">
    <citation type="submission" date="2013-01" db="EMBL/GenBank/DDBJ databases">
        <title>The Genome Sequence of Clostridium clostridioforme 90A8.</title>
        <authorList>
            <consortium name="The Broad Institute Genome Sequencing Platform"/>
            <person name="Earl A."/>
            <person name="Ward D."/>
            <person name="Feldgarden M."/>
            <person name="Gevers D."/>
            <person name="Courvalin P."/>
            <person name="Lambert T."/>
            <person name="Walker B."/>
            <person name="Young S.K."/>
            <person name="Zeng Q."/>
            <person name="Gargeya S."/>
            <person name="Fitzgerald M."/>
            <person name="Haas B."/>
            <person name="Abouelleil A."/>
            <person name="Alvarado L."/>
            <person name="Arachchi H.M."/>
            <person name="Berlin A.M."/>
            <person name="Chapman S.B."/>
            <person name="Dewar J."/>
            <person name="Goldberg J."/>
            <person name="Griggs A."/>
            <person name="Gujja S."/>
            <person name="Hansen M."/>
            <person name="Howarth C."/>
            <person name="Imamovic A."/>
            <person name="Larimer J."/>
            <person name="McCowan C."/>
            <person name="Murphy C."/>
            <person name="Neiman D."/>
            <person name="Pearson M."/>
            <person name="Priest M."/>
            <person name="Roberts A."/>
            <person name="Saif S."/>
            <person name="Shea T."/>
            <person name="Sisk P."/>
            <person name="Sykes S."/>
            <person name="Wortman J."/>
            <person name="Nusbaum C."/>
            <person name="Birren B."/>
        </authorList>
    </citation>
    <scope>NUCLEOTIDE SEQUENCE [LARGE SCALE GENOMIC DNA]</scope>
    <source>
        <strain evidence="7 8">90A8</strain>
    </source>
</reference>
<dbReference type="EMBL" id="AGYR01000001">
    <property type="protein sequence ID" value="ENZ20210.1"/>
    <property type="molecule type" value="Genomic_DNA"/>
</dbReference>
<dbReference type="HOGENOM" id="CLU_016043_13_4_9"/>
<sequence length="246" mass="26651">MEVRRISVNIRGLGKGIIKISGLMCLCAGLWVMSPMDSQAAVKQAEIRTRSSYVVKIEAPSVDVHRSASEGSARQGQVMRGQTYEVLGRTQQGWVRIRTGGREGYIKTSGNATVVEKAHETVDEDAKMRRQVVEYALQFVGGRYQYGGVDPNKGVDCSGFTRYVLGKAASINLPHSSTGQSSYGKAVTEDQMQPGDLLFYAGGGGINHVALYIGDGEVVHASTEKTGIKTSPYDYRKPVKIVSLLS</sequence>
<evidence type="ECO:0000256" key="5">
    <source>
        <dbReference type="SAM" id="Phobius"/>
    </source>
</evidence>
<dbReference type="PANTHER" id="PTHR47053:SF1">
    <property type="entry name" value="MUREIN DD-ENDOPEPTIDASE MEPH-RELATED"/>
    <property type="match status" value="1"/>
</dbReference>
<evidence type="ECO:0000256" key="2">
    <source>
        <dbReference type="ARBA" id="ARBA00022670"/>
    </source>
</evidence>
<name>A0A0E2HHU6_9FIRM</name>
<evidence type="ECO:0000256" key="3">
    <source>
        <dbReference type="ARBA" id="ARBA00022801"/>
    </source>
</evidence>
<dbReference type="SUPFAM" id="SSF54001">
    <property type="entry name" value="Cysteine proteinases"/>
    <property type="match status" value="1"/>
</dbReference>
<dbReference type="GeneID" id="57963580"/>
<dbReference type="AlphaFoldDB" id="A0A0E2HHU6"/>
<keyword evidence="4" id="KW-0788">Thiol protease</keyword>
<accession>A0A0E2HHU6</accession>
<dbReference type="PATRIC" id="fig|999408.3.peg.150"/>
<evidence type="ECO:0000256" key="4">
    <source>
        <dbReference type="ARBA" id="ARBA00022807"/>
    </source>
</evidence>
<dbReference type="RefSeq" id="WP_002586008.1">
    <property type="nucleotide sequence ID" value="NZ_KB850976.1"/>
</dbReference>
<dbReference type="Pfam" id="PF00877">
    <property type="entry name" value="NLPC_P60"/>
    <property type="match status" value="1"/>
</dbReference>
<evidence type="ECO:0000256" key="1">
    <source>
        <dbReference type="ARBA" id="ARBA00007074"/>
    </source>
</evidence>
<dbReference type="InterPro" id="IPR000064">
    <property type="entry name" value="NLP_P60_dom"/>
</dbReference>
<dbReference type="GO" id="GO:0006508">
    <property type="term" value="P:proteolysis"/>
    <property type="evidence" value="ECO:0007669"/>
    <property type="project" value="UniProtKB-KW"/>
</dbReference>
<dbReference type="Pfam" id="PF08239">
    <property type="entry name" value="SH3_3"/>
    <property type="match status" value="1"/>
</dbReference>
<dbReference type="GO" id="GO:0008234">
    <property type="term" value="F:cysteine-type peptidase activity"/>
    <property type="evidence" value="ECO:0007669"/>
    <property type="project" value="UniProtKB-KW"/>
</dbReference>
<comment type="caution">
    <text evidence="7">The sequence shown here is derived from an EMBL/GenBank/DDBJ whole genome shotgun (WGS) entry which is preliminary data.</text>
</comment>
<protein>
    <submittedName>
        <fullName evidence="7">NLP/P60 protein</fullName>
    </submittedName>
</protein>
<organism evidence="7 8">
    <name type="scientific">[Clostridium] clostridioforme 90A8</name>
    <dbReference type="NCBI Taxonomy" id="999408"/>
    <lineage>
        <taxon>Bacteria</taxon>
        <taxon>Bacillati</taxon>
        <taxon>Bacillota</taxon>
        <taxon>Clostridia</taxon>
        <taxon>Lachnospirales</taxon>
        <taxon>Lachnospiraceae</taxon>
        <taxon>Enterocloster</taxon>
    </lineage>
</organism>
<evidence type="ECO:0000313" key="8">
    <source>
        <dbReference type="Proteomes" id="UP000013085"/>
    </source>
</evidence>
<feature type="domain" description="NlpC/P60" evidence="6">
    <location>
        <begin position="126"/>
        <end position="246"/>
    </location>
</feature>
<dbReference type="InterPro" id="IPR051202">
    <property type="entry name" value="Peptidase_C40"/>
</dbReference>
<comment type="similarity">
    <text evidence="1">Belongs to the peptidase C40 family.</text>
</comment>
<proteinExistence type="inferred from homology"/>
<keyword evidence="5" id="KW-1133">Transmembrane helix</keyword>
<dbReference type="PANTHER" id="PTHR47053">
    <property type="entry name" value="MUREIN DD-ENDOPEPTIDASE MEPH-RELATED"/>
    <property type="match status" value="1"/>
</dbReference>
<evidence type="ECO:0000259" key="6">
    <source>
        <dbReference type="PROSITE" id="PS51935"/>
    </source>
</evidence>
<dbReference type="InterPro" id="IPR003646">
    <property type="entry name" value="SH3-like_bac-type"/>
</dbReference>
<keyword evidence="3" id="KW-0378">Hydrolase</keyword>
<dbReference type="Gene3D" id="3.90.1720.10">
    <property type="entry name" value="endopeptidase domain like (from Nostoc punctiforme)"/>
    <property type="match status" value="1"/>
</dbReference>
<keyword evidence="5" id="KW-0472">Membrane</keyword>
<dbReference type="Gene3D" id="2.30.30.40">
    <property type="entry name" value="SH3 Domains"/>
    <property type="match status" value="1"/>
</dbReference>